<evidence type="ECO:0000256" key="5">
    <source>
        <dbReference type="ARBA" id="ARBA00022729"/>
    </source>
</evidence>
<dbReference type="PANTHER" id="PTHR12203:SF122">
    <property type="entry name" value="GLYCOSYL TRANSFERASE CAP10 DOMAIN-CONTAINING PROTEIN"/>
    <property type="match status" value="1"/>
</dbReference>
<feature type="signal peptide" evidence="11">
    <location>
        <begin position="1"/>
        <end position="22"/>
    </location>
</feature>
<comment type="catalytic activity">
    <reaction evidence="8">
        <text>L-seryl-[EGF-like domain protein] + UDP-alpha-D-xylose = 3-O-(beta-D-xylosyl)-L-seryl-[EGF-like domain protein] + UDP + H(+)</text>
        <dbReference type="Rhea" id="RHEA:62016"/>
        <dbReference type="Rhea" id="RHEA-COMP:16010"/>
        <dbReference type="Rhea" id="RHEA-COMP:16011"/>
        <dbReference type="ChEBI" id="CHEBI:15378"/>
        <dbReference type="ChEBI" id="CHEBI:29999"/>
        <dbReference type="ChEBI" id="CHEBI:57632"/>
        <dbReference type="ChEBI" id="CHEBI:58223"/>
        <dbReference type="ChEBI" id="CHEBI:132085"/>
    </reaction>
</comment>
<organism evidence="13 14">
    <name type="scientific">Branchiostoma belcheri</name>
    <name type="common">Amphioxus</name>
    <dbReference type="NCBI Taxonomy" id="7741"/>
    <lineage>
        <taxon>Eukaryota</taxon>
        <taxon>Metazoa</taxon>
        <taxon>Chordata</taxon>
        <taxon>Cephalochordata</taxon>
        <taxon>Leptocardii</taxon>
        <taxon>Amphioxiformes</taxon>
        <taxon>Branchiostomatidae</taxon>
        <taxon>Branchiostoma</taxon>
    </lineage>
</organism>
<dbReference type="Proteomes" id="UP000515135">
    <property type="component" value="Unplaced"/>
</dbReference>
<evidence type="ECO:0000259" key="12">
    <source>
        <dbReference type="SMART" id="SM00672"/>
    </source>
</evidence>
<dbReference type="AlphaFoldDB" id="A0A6P4YWH6"/>
<dbReference type="GO" id="GO:0046527">
    <property type="term" value="F:glucosyltransferase activity"/>
    <property type="evidence" value="ECO:0007669"/>
    <property type="project" value="TreeGrafter"/>
</dbReference>
<dbReference type="PANTHER" id="PTHR12203">
    <property type="entry name" value="KDEL LYS-ASP-GLU-LEU CONTAINING - RELATED"/>
    <property type="match status" value="1"/>
</dbReference>
<gene>
    <name evidence="14" type="primary">LOC109469142</name>
</gene>
<evidence type="ECO:0000256" key="8">
    <source>
        <dbReference type="ARBA" id="ARBA00047553"/>
    </source>
</evidence>
<evidence type="ECO:0000256" key="2">
    <source>
        <dbReference type="ARBA" id="ARBA00006063"/>
    </source>
</evidence>
<dbReference type="InterPro" id="IPR001298">
    <property type="entry name" value="Filamin/ABP280_rpt"/>
</dbReference>
<dbReference type="RefSeq" id="XP_019623102.1">
    <property type="nucleotide sequence ID" value="XM_019767543.1"/>
</dbReference>
<proteinExistence type="inferred from homology"/>
<dbReference type="InterPro" id="IPR013783">
    <property type="entry name" value="Ig-like_fold"/>
</dbReference>
<dbReference type="OrthoDB" id="541052at2759"/>
<dbReference type="SUPFAM" id="SSF81296">
    <property type="entry name" value="E set domains"/>
    <property type="match status" value="1"/>
</dbReference>
<dbReference type="PROSITE" id="PS50194">
    <property type="entry name" value="FILAMIN_REPEAT"/>
    <property type="match status" value="1"/>
</dbReference>
<keyword evidence="4" id="KW-0808">Transferase</keyword>
<dbReference type="Gene3D" id="2.60.40.10">
    <property type="entry name" value="Immunoglobulins"/>
    <property type="match status" value="1"/>
</dbReference>
<protein>
    <submittedName>
        <fullName evidence="14">KDEL motif-containing protein 1-like</fullName>
    </submittedName>
</protein>
<dbReference type="SMART" id="SM00557">
    <property type="entry name" value="IG_FLMN"/>
    <property type="match status" value="1"/>
</dbReference>
<feature type="repeat" description="Filamin" evidence="10">
    <location>
        <begin position="33"/>
        <end position="139"/>
    </location>
</feature>
<evidence type="ECO:0000256" key="1">
    <source>
        <dbReference type="ARBA" id="ARBA00004922"/>
    </source>
</evidence>
<evidence type="ECO:0000256" key="11">
    <source>
        <dbReference type="SAM" id="SignalP"/>
    </source>
</evidence>
<evidence type="ECO:0000313" key="14">
    <source>
        <dbReference type="RefSeq" id="XP_019623102.1"/>
    </source>
</evidence>
<evidence type="ECO:0000256" key="7">
    <source>
        <dbReference type="ARBA" id="ARBA00023180"/>
    </source>
</evidence>
<dbReference type="Pfam" id="PF05686">
    <property type="entry name" value="Glyco_transf_90"/>
    <property type="match status" value="1"/>
</dbReference>
<comment type="similarity">
    <text evidence="2">Belongs to the KDELC family.</text>
</comment>
<evidence type="ECO:0000256" key="9">
    <source>
        <dbReference type="ARBA" id="ARBA00049246"/>
    </source>
</evidence>
<reference evidence="14" key="1">
    <citation type="submission" date="2025-08" db="UniProtKB">
        <authorList>
            <consortium name="RefSeq"/>
        </authorList>
    </citation>
    <scope>IDENTIFICATION</scope>
    <source>
        <tissue evidence="14">Gonad</tissue>
    </source>
</reference>
<dbReference type="KEGG" id="bbel:109469142"/>
<evidence type="ECO:0000256" key="10">
    <source>
        <dbReference type="PROSITE-ProRule" id="PRU00087"/>
    </source>
</evidence>
<evidence type="ECO:0000256" key="3">
    <source>
        <dbReference type="ARBA" id="ARBA00022676"/>
    </source>
</evidence>
<sequence>MGFSRSEIISLVLASIVLGVLPLRDPVTGYERERVVCPAKSTVWGPGLETNFVVPARWFYIQATDTAGENFTYSPGDKAFRVSITSTSGGRARVWVQKLDRQDGTFIVRYRMFDSYDGLKIEVFSGDEPVADSPYLLPGRVYHENCYCPQQDHQKWEADMQCPSAFPQIERDLEIFPKIDLNRLSKEAVERFGTHHSLCHYTVKDGKIYRKCHGQHTGFKMFMDSTLHSLTRKVRIPDIEFFVNLGDWPLEKRPAKDGPLPILSWCGSDETRDIVMPTYDLTESTLETMGRVSLDMLSVQGNTGPRWVNKTEQALWRGRDSRRERLNLVDLGRKYPDLIDAALTNFFFFRDEEAKYGPKVQHISFFDFFKYKYQLNIDGTVAAYRLPYLLAGDSAVFKHESVYYEHFYKDLEPYVHYIPFRKDLTDLVPKIRWAKRNDDDARQIAENGRDYARKNLLANSIFCYYERLFREYASRQADKPQVREGMEEVPQPTETACSLCDRIGQQTRGALAGGDLEKNIYTK</sequence>
<name>A0A6P4YWH6_BRABE</name>
<dbReference type="InterPro" id="IPR014756">
    <property type="entry name" value="Ig_E-set"/>
</dbReference>
<dbReference type="InterPro" id="IPR006598">
    <property type="entry name" value="CAP10"/>
</dbReference>
<feature type="chain" id="PRO_5028444704" evidence="11">
    <location>
        <begin position="23"/>
        <end position="523"/>
    </location>
</feature>
<accession>A0A6P4YWH6</accession>
<keyword evidence="13" id="KW-1185">Reference proteome</keyword>
<comment type="pathway">
    <text evidence="1">Protein modification; protein glycosylation.</text>
</comment>
<keyword evidence="3" id="KW-0328">Glycosyltransferase</keyword>
<evidence type="ECO:0000313" key="13">
    <source>
        <dbReference type="Proteomes" id="UP000515135"/>
    </source>
</evidence>
<feature type="domain" description="Glycosyl transferase CAP10" evidence="12">
    <location>
        <begin position="235"/>
        <end position="479"/>
    </location>
</feature>
<comment type="catalytic activity">
    <reaction evidence="9">
        <text>L-seryl-[EGF-like domain protein] + UDP-alpha-D-glucose = 3-O-(beta-D-glucosyl)-L-seryl-[EGF-like domain protein] + UDP + H(+)</text>
        <dbReference type="Rhea" id="RHEA:58116"/>
        <dbReference type="Rhea" id="RHEA-COMP:14610"/>
        <dbReference type="Rhea" id="RHEA-COMP:16010"/>
        <dbReference type="ChEBI" id="CHEBI:15378"/>
        <dbReference type="ChEBI" id="CHEBI:29999"/>
        <dbReference type="ChEBI" id="CHEBI:58223"/>
        <dbReference type="ChEBI" id="CHEBI:58885"/>
        <dbReference type="ChEBI" id="CHEBI:140576"/>
    </reaction>
</comment>
<dbReference type="FunFam" id="2.60.40.10:FF:000419">
    <property type="entry name" value="KDEL (Lys-Asp-Glu-Leu) containing 1"/>
    <property type="match status" value="1"/>
</dbReference>
<keyword evidence="7" id="KW-0325">Glycoprotein</keyword>
<dbReference type="Pfam" id="PF00630">
    <property type="entry name" value="Filamin"/>
    <property type="match status" value="1"/>
</dbReference>
<dbReference type="GO" id="GO:0012505">
    <property type="term" value="C:endomembrane system"/>
    <property type="evidence" value="ECO:0007669"/>
    <property type="project" value="TreeGrafter"/>
</dbReference>
<keyword evidence="5 11" id="KW-0732">Signal</keyword>
<dbReference type="InterPro" id="IPR017868">
    <property type="entry name" value="Filamin/ABP280_repeat-like"/>
</dbReference>
<evidence type="ECO:0000256" key="6">
    <source>
        <dbReference type="ARBA" id="ARBA00022824"/>
    </source>
</evidence>
<dbReference type="SMART" id="SM00672">
    <property type="entry name" value="CAP10"/>
    <property type="match status" value="1"/>
</dbReference>
<keyword evidence="6" id="KW-0256">Endoplasmic reticulum</keyword>
<dbReference type="GeneID" id="109469142"/>
<evidence type="ECO:0000256" key="4">
    <source>
        <dbReference type="ARBA" id="ARBA00022679"/>
    </source>
</evidence>
<dbReference type="InterPro" id="IPR051091">
    <property type="entry name" value="O-Glucosyltr/Glycosyltrsf_90"/>
</dbReference>